<accession>A0AAV6K848</accession>
<evidence type="ECO:0000256" key="1">
    <source>
        <dbReference type="SAM" id="MobiDB-lite"/>
    </source>
</evidence>
<dbReference type="AlphaFoldDB" id="A0AAV6K848"/>
<keyword evidence="3" id="KW-1185">Reference proteome</keyword>
<gene>
    <name evidence="2" type="ORF">RHGRI_014113</name>
</gene>
<evidence type="ECO:0000313" key="2">
    <source>
        <dbReference type="EMBL" id="KAG5548656.1"/>
    </source>
</evidence>
<name>A0AAV6K848_9ERIC</name>
<evidence type="ECO:0000313" key="3">
    <source>
        <dbReference type="Proteomes" id="UP000823749"/>
    </source>
</evidence>
<feature type="region of interest" description="Disordered" evidence="1">
    <location>
        <begin position="52"/>
        <end position="102"/>
    </location>
</feature>
<dbReference type="EMBL" id="JACTNZ010000005">
    <property type="protein sequence ID" value="KAG5548656.1"/>
    <property type="molecule type" value="Genomic_DNA"/>
</dbReference>
<sequence>MAFCGNPSRTLIPIPHTPIVLFFFFFFWEKITLPLSPSLSLSLSVRSTHHHRPTASLSPSYPQHHRKPSETESQSLLSGDPDWKPLTPPTGATSHHWNHHRSRLSGSNRWHVVLINPKRFVVRMSTSQVMVFLSPRDFFYFGALPKVADRTLRSPK</sequence>
<comment type="caution">
    <text evidence="2">The sequence shown here is derived from an EMBL/GenBank/DDBJ whole genome shotgun (WGS) entry which is preliminary data.</text>
</comment>
<reference evidence="2" key="1">
    <citation type="submission" date="2020-08" db="EMBL/GenBank/DDBJ databases">
        <title>Plant Genome Project.</title>
        <authorList>
            <person name="Zhang R.-G."/>
        </authorList>
    </citation>
    <scope>NUCLEOTIDE SEQUENCE</scope>
    <source>
        <strain evidence="2">WSP0</strain>
        <tissue evidence="2">Leaf</tissue>
    </source>
</reference>
<proteinExistence type="predicted"/>
<protein>
    <submittedName>
        <fullName evidence="2">Uncharacterized protein</fullName>
    </submittedName>
</protein>
<dbReference type="Proteomes" id="UP000823749">
    <property type="component" value="Chromosome 5"/>
</dbReference>
<organism evidence="2 3">
    <name type="scientific">Rhododendron griersonianum</name>
    <dbReference type="NCBI Taxonomy" id="479676"/>
    <lineage>
        <taxon>Eukaryota</taxon>
        <taxon>Viridiplantae</taxon>
        <taxon>Streptophyta</taxon>
        <taxon>Embryophyta</taxon>
        <taxon>Tracheophyta</taxon>
        <taxon>Spermatophyta</taxon>
        <taxon>Magnoliopsida</taxon>
        <taxon>eudicotyledons</taxon>
        <taxon>Gunneridae</taxon>
        <taxon>Pentapetalae</taxon>
        <taxon>asterids</taxon>
        <taxon>Ericales</taxon>
        <taxon>Ericaceae</taxon>
        <taxon>Ericoideae</taxon>
        <taxon>Rhodoreae</taxon>
        <taxon>Rhododendron</taxon>
    </lineage>
</organism>